<proteinExistence type="predicted"/>
<feature type="region of interest" description="Disordered" evidence="1">
    <location>
        <begin position="177"/>
        <end position="205"/>
    </location>
</feature>
<protein>
    <submittedName>
        <fullName evidence="2">Uncharacterized protein</fullName>
    </submittedName>
</protein>
<name>A0A8D1X433_PIG</name>
<evidence type="ECO:0000256" key="1">
    <source>
        <dbReference type="SAM" id="MobiDB-lite"/>
    </source>
</evidence>
<dbReference type="InterPro" id="IPR014745">
    <property type="entry name" value="MHC_II_a/b_N"/>
</dbReference>
<evidence type="ECO:0000313" key="3">
    <source>
        <dbReference type="Proteomes" id="UP000694723"/>
    </source>
</evidence>
<dbReference type="Ensembl" id="ENSSSCT00060108615.1">
    <property type="protein sequence ID" value="ENSSSCP00060048424.1"/>
    <property type="gene ID" value="ENSSSCG00060078588.1"/>
</dbReference>
<sequence>FYFLSINTSFYLQKINLLVIIFPRKNLSEESRPHLQHNCTFPSLIHQGLERLFILKHNYNSDDVFMNYDESMNTQKKVTLKDRPDSRQYSSKNNILELQAVKVNSLRRNNFQYRDIFLVNRRAEPSFTHIPRRTNEHQRGMTSAVTVFFPSHMDSDEFRNGSQEACRAQRRGLFPESSWEKPTLSSRKLVSQSGQRSSERTQGPRLGSNTALLWLRRNENLQAKMYRPAGSLVLGPLGLALARFLLSTHTLSSPPFCPLSLLS</sequence>
<dbReference type="GO" id="GO:0006955">
    <property type="term" value="P:immune response"/>
    <property type="evidence" value="ECO:0007669"/>
    <property type="project" value="InterPro"/>
</dbReference>
<accession>A0A8D1X433</accession>
<feature type="compositionally biased region" description="Polar residues" evidence="1">
    <location>
        <begin position="183"/>
        <end position="196"/>
    </location>
</feature>
<organism evidence="2 3">
    <name type="scientific">Sus scrofa</name>
    <name type="common">Pig</name>
    <dbReference type="NCBI Taxonomy" id="9823"/>
    <lineage>
        <taxon>Eukaryota</taxon>
        <taxon>Metazoa</taxon>
        <taxon>Chordata</taxon>
        <taxon>Craniata</taxon>
        <taxon>Vertebrata</taxon>
        <taxon>Euteleostomi</taxon>
        <taxon>Mammalia</taxon>
        <taxon>Eutheria</taxon>
        <taxon>Laurasiatheria</taxon>
        <taxon>Artiodactyla</taxon>
        <taxon>Suina</taxon>
        <taxon>Suidae</taxon>
        <taxon>Sus</taxon>
    </lineage>
</organism>
<dbReference type="Proteomes" id="UP000694723">
    <property type="component" value="Unplaced"/>
</dbReference>
<dbReference type="GO" id="GO:0019882">
    <property type="term" value="P:antigen processing and presentation"/>
    <property type="evidence" value="ECO:0007669"/>
    <property type="project" value="InterPro"/>
</dbReference>
<dbReference type="GO" id="GO:0042613">
    <property type="term" value="C:MHC class II protein complex"/>
    <property type="evidence" value="ECO:0007669"/>
    <property type="project" value="InterPro"/>
</dbReference>
<dbReference type="Gene3D" id="3.10.320.10">
    <property type="entry name" value="Class II Histocompatibility Antigen, M Beta Chain, Chain B, domain 1"/>
    <property type="match status" value="1"/>
</dbReference>
<reference evidence="2" key="1">
    <citation type="submission" date="2025-08" db="UniProtKB">
        <authorList>
            <consortium name="Ensembl"/>
        </authorList>
    </citation>
    <scope>IDENTIFICATION</scope>
</reference>
<dbReference type="AlphaFoldDB" id="A0A8D1X433"/>
<evidence type="ECO:0000313" key="2">
    <source>
        <dbReference type="Ensembl" id="ENSSSCP00060048424.1"/>
    </source>
</evidence>